<dbReference type="InterPro" id="IPR036318">
    <property type="entry name" value="FAD-bd_PCMH-like_sf"/>
</dbReference>
<proteinExistence type="predicted"/>
<evidence type="ECO:0000256" key="7">
    <source>
        <dbReference type="PROSITE-ProRule" id="PRU00703"/>
    </source>
</evidence>
<dbReference type="SUPFAM" id="SSF54631">
    <property type="entry name" value="CBS-domain pair"/>
    <property type="match status" value="1"/>
</dbReference>
<organism evidence="12 13">
    <name type="scientific">Sphaerochaeta associata</name>
    <dbReference type="NCBI Taxonomy" id="1129264"/>
    <lineage>
        <taxon>Bacteria</taxon>
        <taxon>Pseudomonadati</taxon>
        <taxon>Spirochaetota</taxon>
        <taxon>Spirochaetia</taxon>
        <taxon>Spirochaetales</taxon>
        <taxon>Sphaerochaetaceae</taxon>
        <taxon>Sphaerochaeta</taxon>
    </lineage>
</organism>
<dbReference type="Pfam" id="PF00571">
    <property type="entry name" value="CBS"/>
    <property type="match status" value="2"/>
</dbReference>
<dbReference type="Pfam" id="PF03471">
    <property type="entry name" value="CorC_HlyC"/>
    <property type="match status" value="1"/>
</dbReference>
<dbReference type="Proteomes" id="UP000829708">
    <property type="component" value="Chromosome"/>
</dbReference>
<evidence type="ECO:0000313" key="13">
    <source>
        <dbReference type="Proteomes" id="UP000829708"/>
    </source>
</evidence>
<keyword evidence="3" id="KW-0677">Repeat</keyword>
<dbReference type="SMART" id="SM01091">
    <property type="entry name" value="CorC_HlyC"/>
    <property type="match status" value="1"/>
</dbReference>
<dbReference type="PANTHER" id="PTHR22777">
    <property type="entry name" value="HEMOLYSIN-RELATED"/>
    <property type="match status" value="1"/>
</dbReference>
<evidence type="ECO:0000256" key="6">
    <source>
        <dbReference type="ARBA" id="ARBA00023136"/>
    </source>
</evidence>
<sequence>MQVQLTAIIILLLLSAVFSATETAYTSLSFVQLKTLENRRKRSSRVAYKLSQNRDALLTTVLVGNNVVNISASALVTTFAIEYFSSQAVGYATGLLTLVILIFGEITPKQLALTHNMKIAVFMAYPLRFISIVLFPVVWLLRQFSSLITRLFASHAEPAITTEGVMHMVDAAEDEGLVDQYESDLMQRAIHFSETQVRTIMTHRTNVFCISDELTIRDAFPSIVKSGFSRVPVFHGSAENIIGIVLVRDILRAQLEKRMDKSISTILRKPIFVPEQMHLDDVFFLFKKDKLQQAIVLDEYGGFSGVVTMEDVAEQLFGELYDEHERRFPDRIVEREQMPGTFLVMADTPFQQFIDELDLSADHQRQRISTVAAYVLELTGDIPQEGDVVQSPLGTFRIISMKGNRMEAVEFSPTIDDGTLL</sequence>
<protein>
    <submittedName>
        <fullName evidence="12">Hemolysin family protein</fullName>
    </submittedName>
</protein>
<keyword evidence="5 7" id="KW-0129">CBS domain</keyword>
<dbReference type="InterPro" id="IPR000644">
    <property type="entry name" value="CBS_dom"/>
</dbReference>
<dbReference type="InterPro" id="IPR016169">
    <property type="entry name" value="FAD-bd_PCMH_sub2"/>
</dbReference>
<keyword evidence="6 8" id="KW-0472">Membrane</keyword>
<dbReference type="RefSeq" id="WP_244772570.1">
    <property type="nucleotide sequence ID" value="NZ_CP094929.1"/>
</dbReference>
<feature type="domain" description="CNNM transmembrane" evidence="11">
    <location>
        <begin position="1"/>
        <end position="182"/>
    </location>
</feature>
<evidence type="ECO:0000256" key="3">
    <source>
        <dbReference type="ARBA" id="ARBA00022737"/>
    </source>
</evidence>
<dbReference type="CDD" id="cd04590">
    <property type="entry name" value="CBS_pair_CorC_HlyC_assoc"/>
    <property type="match status" value="1"/>
</dbReference>
<evidence type="ECO:0000259" key="11">
    <source>
        <dbReference type="PROSITE" id="PS51846"/>
    </source>
</evidence>
<gene>
    <name evidence="12" type="ORF">MUG09_00220</name>
</gene>
<dbReference type="InterPro" id="IPR046342">
    <property type="entry name" value="CBS_dom_sf"/>
</dbReference>
<evidence type="ECO:0000256" key="2">
    <source>
        <dbReference type="ARBA" id="ARBA00022692"/>
    </source>
</evidence>
<feature type="transmembrane region" description="Helical" evidence="9">
    <location>
        <begin position="88"/>
        <end position="107"/>
    </location>
</feature>
<dbReference type="PROSITE" id="PS51846">
    <property type="entry name" value="CNNM"/>
    <property type="match status" value="1"/>
</dbReference>
<name>A0ABY4DA91_9SPIR</name>
<feature type="transmembrane region" description="Helical" evidence="9">
    <location>
        <begin position="119"/>
        <end position="141"/>
    </location>
</feature>
<dbReference type="PANTHER" id="PTHR22777:SF17">
    <property type="entry name" value="UPF0053 PROTEIN SLL0260"/>
    <property type="match status" value="1"/>
</dbReference>
<feature type="domain" description="CBS" evidence="10">
    <location>
        <begin position="266"/>
        <end position="323"/>
    </location>
</feature>
<accession>A0ABY4DA91</accession>
<comment type="subcellular location">
    <subcellularLocation>
        <location evidence="1">Membrane</location>
        <topology evidence="1">Multi-pass membrane protein</topology>
    </subcellularLocation>
</comment>
<dbReference type="EMBL" id="CP094929">
    <property type="protein sequence ID" value="UOM51197.1"/>
    <property type="molecule type" value="Genomic_DNA"/>
</dbReference>
<dbReference type="InterPro" id="IPR002550">
    <property type="entry name" value="CNNM"/>
</dbReference>
<evidence type="ECO:0000256" key="4">
    <source>
        <dbReference type="ARBA" id="ARBA00022989"/>
    </source>
</evidence>
<dbReference type="SUPFAM" id="SSF56176">
    <property type="entry name" value="FAD-binding/transporter-associated domain-like"/>
    <property type="match status" value="1"/>
</dbReference>
<dbReference type="SMART" id="SM00116">
    <property type="entry name" value="CBS"/>
    <property type="match status" value="2"/>
</dbReference>
<evidence type="ECO:0000256" key="5">
    <source>
        <dbReference type="ARBA" id="ARBA00023122"/>
    </source>
</evidence>
<keyword evidence="13" id="KW-1185">Reference proteome</keyword>
<dbReference type="InterPro" id="IPR044751">
    <property type="entry name" value="Ion_transp-like_CBS"/>
</dbReference>
<evidence type="ECO:0000256" key="1">
    <source>
        <dbReference type="ARBA" id="ARBA00004141"/>
    </source>
</evidence>
<keyword evidence="2 8" id="KW-0812">Transmembrane</keyword>
<dbReference type="Pfam" id="PF01595">
    <property type="entry name" value="CNNM"/>
    <property type="match status" value="1"/>
</dbReference>
<keyword evidence="4 8" id="KW-1133">Transmembrane helix</keyword>
<evidence type="ECO:0000313" key="12">
    <source>
        <dbReference type="EMBL" id="UOM51197.1"/>
    </source>
</evidence>
<dbReference type="InterPro" id="IPR005170">
    <property type="entry name" value="Transptr-assoc_dom"/>
</dbReference>
<reference evidence="13" key="1">
    <citation type="journal article" date="2024" name="J Bioinform Genom">
        <title>Complete genome sequence of the type strain bacterium Sphaerochaeta associata GLS2t (VKM B-2742)t.</title>
        <authorList>
            <person name="Troshina O.Y."/>
            <person name="Tepeeva A.N."/>
            <person name="Arzamasceva V.O."/>
            <person name="Whitman W.B."/>
            <person name="Varghese N."/>
            <person name="Shapiro N."/>
            <person name="Woyke T."/>
            <person name="Kripides N.C."/>
            <person name="Vasilenko O.V."/>
        </authorList>
    </citation>
    <scope>NUCLEOTIDE SEQUENCE [LARGE SCALE GENOMIC DNA]</scope>
    <source>
        <strain evidence="13">GLS2T</strain>
    </source>
</reference>
<dbReference type="PROSITE" id="PS51371">
    <property type="entry name" value="CBS"/>
    <property type="match status" value="2"/>
</dbReference>
<evidence type="ECO:0000256" key="8">
    <source>
        <dbReference type="PROSITE-ProRule" id="PRU01193"/>
    </source>
</evidence>
<feature type="domain" description="CBS" evidence="10">
    <location>
        <begin position="201"/>
        <end position="261"/>
    </location>
</feature>
<evidence type="ECO:0000256" key="9">
    <source>
        <dbReference type="SAM" id="Phobius"/>
    </source>
</evidence>
<dbReference type="Gene3D" id="3.10.580.10">
    <property type="entry name" value="CBS-domain"/>
    <property type="match status" value="1"/>
</dbReference>
<dbReference type="Gene3D" id="3.30.465.10">
    <property type="match status" value="1"/>
</dbReference>
<evidence type="ECO:0000259" key="10">
    <source>
        <dbReference type="PROSITE" id="PS51371"/>
    </source>
</evidence>